<dbReference type="PANTHER" id="PTHR40619">
    <property type="entry name" value="FUNGAL STAND N-TERMINAL GOODBYE DOMAIN-CONTAINING PROTEIN"/>
    <property type="match status" value="1"/>
</dbReference>
<evidence type="ECO:0000313" key="3">
    <source>
        <dbReference type="Proteomes" id="UP000813385"/>
    </source>
</evidence>
<dbReference type="OrthoDB" id="5419927at2759"/>
<protein>
    <submittedName>
        <fullName evidence="2">Uncharacterized protein</fullName>
    </submittedName>
</protein>
<evidence type="ECO:0000256" key="1">
    <source>
        <dbReference type="SAM" id="MobiDB-lite"/>
    </source>
</evidence>
<reference evidence="2" key="1">
    <citation type="journal article" date="2021" name="Nat. Commun.">
        <title>Genetic determinants of endophytism in the Arabidopsis root mycobiome.</title>
        <authorList>
            <person name="Mesny F."/>
            <person name="Miyauchi S."/>
            <person name="Thiergart T."/>
            <person name="Pickel B."/>
            <person name="Atanasova L."/>
            <person name="Karlsson M."/>
            <person name="Huettel B."/>
            <person name="Barry K.W."/>
            <person name="Haridas S."/>
            <person name="Chen C."/>
            <person name="Bauer D."/>
            <person name="Andreopoulos W."/>
            <person name="Pangilinan J."/>
            <person name="LaButti K."/>
            <person name="Riley R."/>
            <person name="Lipzen A."/>
            <person name="Clum A."/>
            <person name="Drula E."/>
            <person name="Henrissat B."/>
            <person name="Kohler A."/>
            <person name="Grigoriev I.V."/>
            <person name="Martin F.M."/>
            <person name="Hacquard S."/>
        </authorList>
    </citation>
    <scope>NUCLEOTIDE SEQUENCE</scope>
    <source>
        <strain evidence="2">MPI-CAGE-AT-0016</strain>
    </source>
</reference>
<proteinExistence type="predicted"/>
<dbReference type="AlphaFoldDB" id="A0A8K0X309"/>
<gene>
    <name evidence="2" type="ORF">B0T11DRAFT_280310</name>
</gene>
<dbReference type="PANTHER" id="PTHR40619:SF3">
    <property type="entry name" value="FUNGAL STAND N-TERMINAL GOODBYE DOMAIN-CONTAINING PROTEIN"/>
    <property type="match status" value="1"/>
</dbReference>
<evidence type="ECO:0000313" key="2">
    <source>
        <dbReference type="EMBL" id="KAH7362172.1"/>
    </source>
</evidence>
<sequence>MDEHHHIQVANWDNGVAEQIAKMEKGYSSHKQGFWHSLWYKAGSHEASLNAWAGLIPDEYGLGVVKGGLAIIFMLAGSSVAKRQKIFDTFVALQEALVKAAHPEQARFRNNVAVMDSSESLYQTVVDSIEDLFHLLAANGRSPWAKFNERVRRSKRSQPVSTDEILERVQQSTRNYLEALDVARDHAIESTEMMGRYTGVRTVLIHKEVVANREGTERLEEGIQTYTTKVDAVREEIGAGINSLNVGMTKIASTATYVKERFDEDAEDRRRDRERQADQNRDFKSMMLSGLEEMKQIVKREGKGGSADAQQALDDQMSNRNLLMQVLLEDRRRTQAQLSKLERQLSRASLGGAVVSFQRFCQILCQPLSRDPLPPRDLEQMFQHPSRDLDKALADRGRFSLKDQGQVQYIFDNDQFLQWMERHHPGLISVDANLQAAALESVSAVSAFCGTLVTSMLEVYPDDVVTHFFCGLHAHQGDDWFGPRGLVRSVVMQVLMKLVEMGRESLDFINNRGYLQELEDHDLHSLCATLHWLLYQFPPDTRVYCIVDSISCFDVDRQFRDLAAVMEALKEMVDDSALGCIFKVFVTTAGSSTARYRGLGVFAADPRWLVELPKDYLMVGEMSSQEFERRLMRSPSPALQGLQEGGGGRAGDGWMPW</sequence>
<dbReference type="EMBL" id="JAGPXD010000003">
    <property type="protein sequence ID" value="KAH7362172.1"/>
    <property type="molecule type" value="Genomic_DNA"/>
</dbReference>
<comment type="caution">
    <text evidence="2">The sequence shown here is derived from an EMBL/GenBank/DDBJ whole genome shotgun (WGS) entry which is preliminary data.</text>
</comment>
<feature type="region of interest" description="Disordered" evidence="1">
    <location>
        <begin position="637"/>
        <end position="657"/>
    </location>
</feature>
<name>A0A8K0X309_9PEZI</name>
<dbReference type="Proteomes" id="UP000813385">
    <property type="component" value="Unassembled WGS sequence"/>
</dbReference>
<organism evidence="2 3">
    <name type="scientific">Plectosphaerella cucumerina</name>
    <dbReference type="NCBI Taxonomy" id="40658"/>
    <lineage>
        <taxon>Eukaryota</taxon>
        <taxon>Fungi</taxon>
        <taxon>Dikarya</taxon>
        <taxon>Ascomycota</taxon>
        <taxon>Pezizomycotina</taxon>
        <taxon>Sordariomycetes</taxon>
        <taxon>Hypocreomycetidae</taxon>
        <taxon>Glomerellales</taxon>
        <taxon>Plectosphaerellaceae</taxon>
        <taxon>Plectosphaerella</taxon>
    </lineage>
</organism>
<accession>A0A8K0X309</accession>
<keyword evidence="3" id="KW-1185">Reference proteome</keyword>